<dbReference type="EMBL" id="JASCZI010213652">
    <property type="protein sequence ID" value="MED6201505.1"/>
    <property type="molecule type" value="Genomic_DNA"/>
</dbReference>
<evidence type="ECO:0000256" key="3">
    <source>
        <dbReference type="ARBA" id="ARBA00022801"/>
    </source>
</evidence>
<dbReference type="PANTHER" id="PTHR46468:SF1">
    <property type="entry name" value="SENTRIN-SPECIFIC PROTEASE 8"/>
    <property type="match status" value="1"/>
</dbReference>
<feature type="non-terminal residue" evidence="6">
    <location>
        <position position="1"/>
    </location>
</feature>
<evidence type="ECO:0000256" key="2">
    <source>
        <dbReference type="ARBA" id="ARBA00022670"/>
    </source>
</evidence>
<reference evidence="6 7" key="1">
    <citation type="journal article" date="2023" name="Plants (Basel)">
        <title>Bridging the Gap: Combining Genomics and Transcriptomics Approaches to Understand Stylosanthes scabra, an Orphan Legume from the Brazilian Caatinga.</title>
        <authorList>
            <person name="Ferreira-Neto J.R.C."/>
            <person name="da Silva M.D."/>
            <person name="Binneck E."/>
            <person name="de Melo N.F."/>
            <person name="da Silva R.H."/>
            <person name="de Melo A.L.T.M."/>
            <person name="Pandolfi V."/>
            <person name="Bustamante F.O."/>
            <person name="Brasileiro-Vidal A.C."/>
            <person name="Benko-Iseppon A.M."/>
        </authorList>
    </citation>
    <scope>NUCLEOTIDE SEQUENCE [LARGE SCALE GENOMIC DNA]</scope>
    <source>
        <tissue evidence="6">Leaves</tissue>
    </source>
</reference>
<keyword evidence="7" id="KW-1185">Reference proteome</keyword>
<dbReference type="Proteomes" id="UP001341840">
    <property type="component" value="Unassembled WGS sequence"/>
</dbReference>
<evidence type="ECO:0000259" key="5">
    <source>
        <dbReference type="PROSITE" id="PS50600"/>
    </source>
</evidence>
<keyword evidence="2" id="KW-0645">Protease</keyword>
<dbReference type="InterPro" id="IPR003653">
    <property type="entry name" value="Peptidase_C48_C"/>
</dbReference>
<dbReference type="Pfam" id="PF02902">
    <property type="entry name" value="Peptidase_C48"/>
    <property type="match status" value="1"/>
</dbReference>
<dbReference type="InterPro" id="IPR044613">
    <property type="entry name" value="Nep1/2-like"/>
</dbReference>
<evidence type="ECO:0000256" key="4">
    <source>
        <dbReference type="ARBA" id="ARBA00022807"/>
    </source>
</evidence>
<evidence type="ECO:0000313" key="7">
    <source>
        <dbReference type="Proteomes" id="UP001341840"/>
    </source>
</evidence>
<dbReference type="PANTHER" id="PTHR46468">
    <property type="entry name" value="SENTRIN-SPECIFIC PROTEASE 8"/>
    <property type="match status" value="1"/>
</dbReference>
<dbReference type="PROSITE" id="PS50600">
    <property type="entry name" value="ULP_PROTEASE"/>
    <property type="match status" value="1"/>
</dbReference>
<dbReference type="SUPFAM" id="SSF54001">
    <property type="entry name" value="Cysteine proteinases"/>
    <property type="match status" value="1"/>
</dbReference>
<dbReference type="InterPro" id="IPR038765">
    <property type="entry name" value="Papain-like_cys_pep_sf"/>
</dbReference>
<name>A0ABU6XTN3_9FABA</name>
<gene>
    <name evidence="6" type="ORF">PIB30_095666</name>
</gene>
<accession>A0ABU6XTN3</accession>
<dbReference type="Gene3D" id="3.40.395.10">
    <property type="entry name" value="Adenoviral Proteinase, Chain A"/>
    <property type="match status" value="1"/>
</dbReference>
<sequence length="361" mass="41397">PFQPEQPSTPQQNEVDDPVPINMEIPLETQEQCSLTLRPWLQPEAGTSTAVQSPEAVVTNVLLSMNRAESDKLGDQCKTPDIPLQQQDLEERCAAWAMVENNNKYEVIFQLRGPNTIEAMRYNFLTMAPATCIDIQMVSIMCHVLNREELQRFERDVYCIPPEILDHADYMGLLDRDKLKSHSALFAPVVYSNHWWLYILDVDNKEFYIIDSVHGINPNQQRAKLHRFACNILNQIRVCAGAKSILKKGTISLQLRCVDVPKQPNPYDCGVYVMKWMELLDAATLSVYYEYKVRYSLDEWGQDKLDGFRREIVSRLILSKENTLRVEAISQVNKMGCQTKPLAALQSPYVQVSTAELEKRV</sequence>
<comment type="caution">
    <text evidence="6">The sequence shown here is derived from an EMBL/GenBank/DDBJ whole genome shotgun (WGS) entry which is preliminary data.</text>
</comment>
<proteinExistence type="inferred from homology"/>
<keyword evidence="3" id="KW-0378">Hydrolase</keyword>
<feature type="domain" description="Ubiquitin-like protease family profile" evidence="5">
    <location>
        <begin position="82"/>
        <end position="280"/>
    </location>
</feature>
<organism evidence="6 7">
    <name type="scientific">Stylosanthes scabra</name>
    <dbReference type="NCBI Taxonomy" id="79078"/>
    <lineage>
        <taxon>Eukaryota</taxon>
        <taxon>Viridiplantae</taxon>
        <taxon>Streptophyta</taxon>
        <taxon>Embryophyta</taxon>
        <taxon>Tracheophyta</taxon>
        <taxon>Spermatophyta</taxon>
        <taxon>Magnoliopsida</taxon>
        <taxon>eudicotyledons</taxon>
        <taxon>Gunneridae</taxon>
        <taxon>Pentapetalae</taxon>
        <taxon>rosids</taxon>
        <taxon>fabids</taxon>
        <taxon>Fabales</taxon>
        <taxon>Fabaceae</taxon>
        <taxon>Papilionoideae</taxon>
        <taxon>50 kb inversion clade</taxon>
        <taxon>dalbergioids sensu lato</taxon>
        <taxon>Dalbergieae</taxon>
        <taxon>Pterocarpus clade</taxon>
        <taxon>Stylosanthes</taxon>
    </lineage>
</organism>
<keyword evidence="4" id="KW-0788">Thiol protease</keyword>
<comment type="similarity">
    <text evidence="1">Belongs to the peptidase C48 family.</text>
</comment>
<protein>
    <recommendedName>
        <fullName evidence="5">Ubiquitin-like protease family profile domain-containing protein</fullName>
    </recommendedName>
</protein>
<evidence type="ECO:0000313" key="6">
    <source>
        <dbReference type="EMBL" id="MED6201505.1"/>
    </source>
</evidence>
<evidence type="ECO:0000256" key="1">
    <source>
        <dbReference type="ARBA" id="ARBA00005234"/>
    </source>
</evidence>